<evidence type="ECO:0000259" key="8">
    <source>
        <dbReference type="PROSITE" id="PS50252"/>
    </source>
</evidence>
<dbReference type="EMBL" id="JARQZJ010000123">
    <property type="protein sequence ID" value="KAK9889794.1"/>
    <property type="molecule type" value="Genomic_DNA"/>
</dbReference>
<dbReference type="GO" id="GO:0000981">
    <property type="term" value="F:DNA-binding transcription factor activity, RNA polymerase II-specific"/>
    <property type="evidence" value="ECO:0007669"/>
    <property type="project" value="TreeGrafter"/>
</dbReference>
<dbReference type="PRINTS" id="PR00937">
    <property type="entry name" value="TBOX"/>
</dbReference>
<dbReference type="InterPro" id="IPR046360">
    <property type="entry name" value="T-box_DNA-bd"/>
</dbReference>
<comment type="subcellular location">
    <subcellularLocation>
        <location evidence="1 7">Nucleus</location>
    </subcellularLocation>
</comment>
<dbReference type="Proteomes" id="UP001431783">
    <property type="component" value="Unassembled WGS sequence"/>
</dbReference>
<dbReference type="GO" id="GO:0001708">
    <property type="term" value="P:cell fate specification"/>
    <property type="evidence" value="ECO:0007669"/>
    <property type="project" value="TreeGrafter"/>
</dbReference>
<evidence type="ECO:0000256" key="3">
    <source>
        <dbReference type="ARBA" id="ARBA00023015"/>
    </source>
</evidence>
<keyword evidence="2" id="KW-0217">Developmental protein</keyword>
<accession>A0AAW1V9J5</accession>
<dbReference type="GO" id="GO:0000978">
    <property type="term" value="F:RNA polymerase II cis-regulatory region sequence-specific DNA binding"/>
    <property type="evidence" value="ECO:0007669"/>
    <property type="project" value="InterPro"/>
</dbReference>
<keyword evidence="4 7" id="KW-0238">DNA-binding</keyword>
<evidence type="ECO:0000256" key="6">
    <source>
        <dbReference type="ARBA" id="ARBA00023242"/>
    </source>
</evidence>
<dbReference type="InterPro" id="IPR036960">
    <property type="entry name" value="T-box_sf"/>
</dbReference>
<proteinExistence type="predicted"/>
<dbReference type="InterPro" id="IPR008967">
    <property type="entry name" value="p53-like_TF_DNA-bd_sf"/>
</dbReference>
<keyword evidence="3" id="KW-0805">Transcription regulation</keyword>
<dbReference type="GO" id="GO:0045893">
    <property type="term" value="P:positive regulation of DNA-templated transcription"/>
    <property type="evidence" value="ECO:0007669"/>
    <property type="project" value="InterPro"/>
</dbReference>
<feature type="domain" description="T-box" evidence="8">
    <location>
        <begin position="15"/>
        <end position="194"/>
    </location>
</feature>
<keyword evidence="6 7" id="KW-0539">Nucleus</keyword>
<dbReference type="GO" id="GO:0005634">
    <property type="term" value="C:nucleus"/>
    <property type="evidence" value="ECO:0007669"/>
    <property type="project" value="UniProtKB-SubCell"/>
</dbReference>
<dbReference type="FunFam" id="2.60.40.820:FF:000010">
    <property type="entry name" value="T-box transcription factor TBX6"/>
    <property type="match status" value="1"/>
</dbReference>
<dbReference type="GO" id="GO:0000785">
    <property type="term" value="C:chromatin"/>
    <property type="evidence" value="ECO:0007669"/>
    <property type="project" value="TreeGrafter"/>
</dbReference>
<dbReference type="PROSITE" id="PS01264">
    <property type="entry name" value="TBOX_2"/>
    <property type="match status" value="1"/>
</dbReference>
<sequence>MFIRRPFTHSCNVTLQHKELWEKFHELGTEMVITKSGRRMFPSIHVEVTGLDPKAQYCVFLEMIPVSNSRYRYVPESGWSRAGNEIIECPPAFYIHPESPSSGEMWMSQPISFGRVKLTNVANSPAGYIHLNSMHKYQPKIVIVQSSDPRYTAWAASTTVTFPETAFIAVTAYQNERVTKLKIDNNPFAKGFRENGQSKCKKRKIEEEVIDILTNDDDKSENTHVCRLHGCDSPTSSNEFNSDSPPRIADVLPQPSYAPYYFGYPYPYFHDRWNSQLIMPPLYPPVMPPVVKTNNEQFPRPKKLTDFSINAIMRNL</sequence>
<dbReference type="PANTHER" id="PTHR11267:SF204">
    <property type="entry name" value="SPADETAIL"/>
    <property type="match status" value="1"/>
</dbReference>
<evidence type="ECO:0000313" key="10">
    <source>
        <dbReference type="Proteomes" id="UP001431783"/>
    </source>
</evidence>
<comment type="caution">
    <text evidence="9">The sequence shown here is derived from an EMBL/GenBank/DDBJ whole genome shotgun (WGS) entry which is preliminary data.</text>
</comment>
<dbReference type="PROSITE" id="PS01283">
    <property type="entry name" value="TBOX_1"/>
    <property type="match status" value="1"/>
</dbReference>
<dbReference type="AlphaFoldDB" id="A0AAW1V9J5"/>
<dbReference type="PROSITE" id="PS50252">
    <property type="entry name" value="TBOX_3"/>
    <property type="match status" value="1"/>
</dbReference>
<dbReference type="InterPro" id="IPR001699">
    <property type="entry name" value="TF_T-box"/>
</dbReference>
<dbReference type="Gene3D" id="2.60.40.820">
    <property type="entry name" value="Transcription factor, T-box"/>
    <property type="match status" value="1"/>
</dbReference>
<evidence type="ECO:0000256" key="1">
    <source>
        <dbReference type="ARBA" id="ARBA00004123"/>
    </source>
</evidence>
<keyword evidence="5" id="KW-0804">Transcription</keyword>
<evidence type="ECO:0000256" key="5">
    <source>
        <dbReference type="ARBA" id="ARBA00023163"/>
    </source>
</evidence>
<dbReference type="SUPFAM" id="SSF49417">
    <property type="entry name" value="p53-like transcription factors"/>
    <property type="match status" value="1"/>
</dbReference>
<dbReference type="Pfam" id="PF00907">
    <property type="entry name" value="T-box"/>
    <property type="match status" value="1"/>
</dbReference>
<evidence type="ECO:0000256" key="2">
    <source>
        <dbReference type="ARBA" id="ARBA00022473"/>
    </source>
</evidence>
<feature type="DNA-binding region" description="T-box" evidence="7">
    <location>
        <begin position="20"/>
        <end position="194"/>
    </location>
</feature>
<evidence type="ECO:0000313" key="9">
    <source>
        <dbReference type="EMBL" id="KAK9889794.1"/>
    </source>
</evidence>
<evidence type="ECO:0000256" key="4">
    <source>
        <dbReference type="ARBA" id="ARBA00023125"/>
    </source>
</evidence>
<name>A0AAW1V9J5_9CUCU</name>
<protein>
    <recommendedName>
        <fullName evidence="8">T-box domain-containing protein</fullName>
    </recommendedName>
</protein>
<dbReference type="InterPro" id="IPR018186">
    <property type="entry name" value="TF_T-box_CS"/>
</dbReference>
<organism evidence="9 10">
    <name type="scientific">Henosepilachna vigintioctopunctata</name>
    <dbReference type="NCBI Taxonomy" id="420089"/>
    <lineage>
        <taxon>Eukaryota</taxon>
        <taxon>Metazoa</taxon>
        <taxon>Ecdysozoa</taxon>
        <taxon>Arthropoda</taxon>
        <taxon>Hexapoda</taxon>
        <taxon>Insecta</taxon>
        <taxon>Pterygota</taxon>
        <taxon>Neoptera</taxon>
        <taxon>Endopterygota</taxon>
        <taxon>Coleoptera</taxon>
        <taxon>Polyphaga</taxon>
        <taxon>Cucujiformia</taxon>
        <taxon>Coccinelloidea</taxon>
        <taxon>Coccinellidae</taxon>
        <taxon>Epilachninae</taxon>
        <taxon>Epilachnini</taxon>
        <taxon>Henosepilachna</taxon>
    </lineage>
</organism>
<gene>
    <name evidence="9" type="ORF">WA026_007171</name>
</gene>
<reference evidence="9 10" key="1">
    <citation type="submission" date="2023-03" db="EMBL/GenBank/DDBJ databases">
        <title>Genome insight into feeding habits of ladybird beetles.</title>
        <authorList>
            <person name="Li H.-S."/>
            <person name="Huang Y.-H."/>
            <person name="Pang H."/>
        </authorList>
    </citation>
    <scope>NUCLEOTIDE SEQUENCE [LARGE SCALE GENOMIC DNA]</scope>
    <source>
        <strain evidence="9">SYSU_2023b</strain>
        <tissue evidence="9">Whole body</tissue>
    </source>
</reference>
<dbReference type="PANTHER" id="PTHR11267">
    <property type="entry name" value="T-BOX PROTEIN-RELATED"/>
    <property type="match status" value="1"/>
</dbReference>
<dbReference type="SMART" id="SM00425">
    <property type="entry name" value="TBOX"/>
    <property type="match status" value="1"/>
</dbReference>
<keyword evidence="10" id="KW-1185">Reference proteome</keyword>
<evidence type="ECO:0000256" key="7">
    <source>
        <dbReference type="PROSITE-ProRule" id="PRU00201"/>
    </source>
</evidence>